<evidence type="ECO:0000256" key="2">
    <source>
        <dbReference type="SAM" id="Phobius"/>
    </source>
</evidence>
<accession>A0A6G8IEQ9</accession>
<feature type="region of interest" description="Disordered" evidence="1">
    <location>
        <begin position="695"/>
        <end position="745"/>
    </location>
</feature>
<dbReference type="RefSeq" id="WP_166225819.1">
    <property type="nucleotide sequence ID" value="NZ_CP049989.1"/>
</dbReference>
<reference evidence="3 4" key="1">
    <citation type="submission" date="2020-03" db="EMBL/GenBank/DDBJ databases">
        <title>Hydrogenophaga sp. nov. isolated from cyanobacterial mat.</title>
        <authorList>
            <person name="Thorat V."/>
            <person name="Kirdat K."/>
            <person name="Tiwarekar B."/>
            <person name="Costa E.D."/>
            <person name="Yadav A."/>
        </authorList>
    </citation>
    <scope>NUCLEOTIDE SEQUENCE [LARGE SCALE GENOMIC DNA]</scope>
    <source>
        <strain evidence="3 4">BA0156</strain>
    </source>
</reference>
<evidence type="ECO:0000313" key="3">
    <source>
        <dbReference type="EMBL" id="QIM51677.1"/>
    </source>
</evidence>
<dbReference type="EMBL" id="CP049989">
    <property type="protein sequence ID" value="QIM51677.1"/>
    <property type="molecule type" value="Genomic_DNA"/>
</dbReference>
<keyword evidence="2" id="KW-0472">Membrane</keyword>
<keyword evidence="2" id="KW-1133">Transmembrane helix</keyword>
<sequence length="869" mass="93417">MCTPKSLSRNASYALIPLDSSCSESSDLLPSPPQHGAGRRSEHAPPPRRVCEAAQAVQRRDDAARGAPSFRFESGTLFMRAGSGPEGGTHDGVTPERSMALSQAAPTSGLLASSSASAAYGGLAAALACKGVAFAFDASKILMCFTTIGSMYDMYATGMGVVDAHKQHVHCMKMRVDCIKILTDAQQRLARNEDPDAQRMLISAAREVLGLLHGLSASFEKLYVHKDVAAVWATRRELQRMLVDTDTAIAELMQTSDSLEADNGLVRQALGDALQTASILRDTLEAMPKARLHGKGPWQRWRVGHSEWVRLVPLVKRLRARQEAQEEQDSAARECDPQHKSNPTFAQVLTLLKGLQTRTDKLGGNDPLGGIGQHEAKFWRDVHLAGAQPLLLLSAHASLLAQAPGALTGVAGLLLPMAVLQGMLDLKDVKRSHHDLALDKASRLESLERIAGELAGADRARPHEAHLTRTVMHAALNRHLTDEKTRKIKQWLARFRGFSATAGLSVGTPANLSAMFAVGVMGVTGVSVSTGGVALGVVGAVASTAVLPLLGGISYLKKRDWSLDKQARREHKDALRLLQALQAAGKPLHAFMNASDEDRDHMCQDLGLSKARRLAHNPYVVSTYVAEGLRQGAHHHPCPGYPSPARMVRWAAVLGIPLSLIDSLAPHCPPADHVKLTHQFAARAFGRHWYTDAPSAPVASKASDASEVEEAWATSSTSEATETSDDISLATDSDREDQVPSEPPAVQWLGRLETAMKALGETRRDRVGRALARKGVPVRNPLGTPKRVLEALDADPLLAGALLKQLGLSPVEPQSQQVLQTTKDLVSGLTDTMHGLKQASRMQRRLGEMAQVIERLQAADPGPTMPAAA</sequence>
<feature type="transmembrane region" description="Helical" evidence="2">
    <location>
        <begin position="399"/>
        <end position="420"/>
    </location>
</feature>
<dbReference type="KEGG" id="hcz:G9Q37_05740"/>
<keyword evidence="4" id="KW-1185">Reference proteome</keyword>
<feature type="region of interest" description="Disordered" evidence="1">
    <location>
        <begin position="21"/>
        <end position="52"/>
    </location>
</feature>
<name>A0A6G8IEQ9_9BURK</name>
<proteinExistence type="predicted"/>
<gene>
    <name evidence="3" type="ORF">G9Q37_05740</name>
</gene>
<feature type="transmembrane region" description="Helical" evidence="2">
    <location>
        <begin position="533"/>
        <end position="556"/>
    </location>
</feature>
<keyword evidence="2" id="KW-0812">Transmembrane</keyword>
<feature type="compositionally biased region" description="Basic and acidic residues" evidence="1">
    <location>
        <begin position="39"/>
        <end position="51"/>
    </location>
</feature>
<dbReference type="Proteomes" id="UP000503162">
    <property type="component" value="Chromosome"/>
</dbReference>
<organism evidence="3 4">
    <name type="scientific">Hydrogenophaga crocea</name>
    <dbReference type="NCBI Taxonomy" id="2716225"/>
    <lineage>
        <taxon>Bacteria</taxon>
        <taxon>Pseudomonadati</taxon>
        <taxon>Pseudomonadota</taxon>
        <taxon>Betaproteobacteria</taxon>
        <taxon>Burkholderiales</taxon>
        <taxon>Comamonadaceae</taxon>
        <taxon>Hydrogenophaga</taxon>
    </lineage>
</organism>
<feature type="compositionally biased region" description="Low complexity" evidence="1">
    <location>
        <begin position="711"/>
        <end position="721"/>
    </location>
</feature>
<protein>
    <submittedName>
        <fullName evidence="3">Uncharacterized protein</fullName>
    </submittedName>
</protein>
<evidence type="ECO:0000313" key="4">
    <source>
        <dbReference type="Proteomes" id="UP000503162"/>
    </source>
</evidence>
<dbReference type="AlphaFoldDB" id="A0A6G8IEQ9"/>
<feature type="transmembrane region" description="Helical" evidence="2">
    <location>
        <begin position="497"/>
        <end position="521"/>
    </location>
</feature>
<evidence type="ECO:0000256" key="1">
    <source>
        <dbReference type="SAM" id="MobiDB-lite"/>
    </source>
</evidence>